<dbReference type="SUPFAM" id="SSF48452">
    <property type="entry name" value="TPR-like"/>
    <property type="match status" value="1"/>
</dbReference>
<feature type="domain" description="Tetratricopeptide repeat protein 5 OB fold" evidence="2">
    <location>
        <begin position="327"/>
        <end position="438"/>
    </location>
</feature>
<feature type="repeat" description="TPR" evidence="1">
    <location>
        <begin position="113"/>
        <end position="146"/>
    </location>
</feature>
<dbReference type="Pfam" id="PF13181">
    <property type="entry name" value="TPR_8"/>
    <property type="match status" value="1"/>
</dbReference>
<dbReference type="PROSITE" id="PS50005">
    <property type="entry name" value="TPR"/>
    <property type="match status" value="2"/>
</dbReference>
<feature type="repeat" description="TPR" evidence="1">
    <location>
        <begin position="233"/>
        <end position="266"/>
    </location>
</feature>
<protein>
    <recommendedName>
        <fullName evidence="2">Tetratricopeptide repeat protein 5 OB fold domain-containing protein</fullName>
    </recommendedName>
</protein>
<dbReference type="InterPro" id="IPR011990">
    <property type="entry name" value="TPR-like_helical_dom_sf"/>
</dbReference>
<dbReference type="Pfam" id="PF16669">
    <property type="entry name" value="TTC5_OB"/>
    <property type="match status" value="1"/>
</dbReference>
<gene>
    <name evidence="3" type="ORF">TSIB3V08_LOCUS11298</name>
</gene>
<evidence type="ECO:0000259" key="2">
    <source>
        <dbReference type="Pfam" id="PF16669"/>
    </source>
</evidence>
<proteinExistence type="predicted"/>
<dbReference type="Gene3D" id="2.40.50.550">
    <property type="match status" value="1"/>
</dbReference>
<reference evidence="3" key="1">
    <citation type="submission" date="2020-11" db="EMBL/GenBank/DDBJ databases">
        <authorList>
            <person name="Tran Van P."/>
        </authorList>
    </citation>
    <scope>NUCLEOTIDE SEQUENCE</scope>
</reference>
<sequence length="448" mass="50388">MSTEPNATSPSDIETKEQNEIDILTEKVNLLFKYRDHYFEKYPTADAKCKTADLEKEVKNTLNHFETLKENAQQVSRVMYYYLKGKALNVGPQHSPQAEAALSKAVKLDPTLVEAWNELGDCYWKRDEIKEAKNCFMGALGHHKNKVSLRNLSMLLRQESAKSSEERVRNIEQGVSFAKEAVQLDTNDGVSWSVLGNAYLSSFFMIGQDPKTLRLCMSAYLQAEKDSAARREPDLHYNKAIALKFEEEYLKALESFSRAQSLDPTWPPPRQKQAELLKYLDNVQDLVRNKGRLKVKKLQQMIQSLDVKQLGPYQGGRYTSAGSSVALTLVPIAGLQPGTNGEKVVLGKVVCSVQNEDSVPFTFCMLDKAETCVAVTVYNLAQGKGVIIGDTVAIPEPYLSQVRFKYEDKEYQMDCIRVESPLVLVVNGKKQGMDKLANIRLASIKKSH</sequence>
<dbReference type="InterPro" id="IPR019734">
    <property type="entry name" value="TPR_rpt"/>
</dbReference>
<evidence type="ECO:0000256" key="1">
    <source>
        <dbReference type="PROSITE-ProRule" id="PRU00339"/>
    </source>
</evidence>
<keyword evidence="1" id="KW-0802">TPR repeat</keyword>
<name>A0A7R9B6E1_TIMSH</name>
<dbReference type="Gene3D" id="1.25.40.10">
    <property type="entry name" value="Tetratricopeptide repeat domain"/>
    <property type="match status" value="1"/>
</dbReference>
<dbReference type="SMART" id="SM00028">
    <property type="entry name" value="TPR"/>
    <property type="match status" value="3"/>
</dbReference>
<organism evidence="3">
    <name type="scientific">Timema shepardi</name>
    <name type="common">Walking stick</name>
    <dbReference type="NCBI Taxonomy" id="629360"/>
    <lineage>
        <taxon>Eukaryota</taxon>
        <taxon>Metazoa</taxon>
        <taxon>Ecdysozoa</taxon>
        <taxon>Arthropoda</taxon>
        <taxon>Hexapoda</taxon>
        <taxon>Insecta</taxon>
        <taxon>Pterygota</taxon>
        <taxon>Neoptera</taxon>
        <taxon>Polyneoptera</taxon>
        <taxon>Phasmatodea</taxon>
        <taxon>Timematodea</taxon>
        <taxon>Timematoidea</taxon>
        <taxon>Timematidae</taxon>
        <taxon>Timema</taxon>
    </lineage>
</organism>
<dbReference type="EMBL" id="OC008824">
    <property type="protein sequence ID" value="CAD7267284.1"/>
    <property type="molecule type" value="Genomic_DNA"/>
</dbReference>
<dbReference type="AlphaFoldDB" id="A0A7R9B6E1"/>
<evidence type="ECO:0000313" key="3">
    <source>
        <dbReference type="EMBL" id="CAD7267284.1"/>
    </source>
</evidence>
<dbReference type="InterPro" id="IPR038645">
    <property type="entry name" value="TTC5_OB_sf"/>
</dbReference>
<accession>A0A7R9B6E1</accession>
<dbReference type="InterPro" id="IPR032076">
    <property type="entry name" value="TTC5_OB"/>
</dbReference>